<dbReference type="RefSeq" id="WP_220641644.1">
    <property type="nucleotide sequence ID" value="NZ_CP080429.1"/>
</dbReference>
<dbReference type="EMBL" id="CP080429">
    <property type="protein sequence ID" value="QYJ69309.1"/>
    <property type="molecule type" value="Genomic_DNA"/>
</dbReference>
<keyword evidence="5" id="KW-1185">Reference proteome</keyword>
<accession>A0ABX8VFB4</accession>
<proteinExistence type="predicted"/>
<evidence type="ECO:0000256" key="1">
    <source>
        <dbReference type="ARBA" id="ARBA00022729"/>
    </source>
</evidence>
<evidence type="ECO:0000313" key="5">
    <source>
        <dbReference type="Proteomes" id="UP000825381"/>
    </source>
</evidence>
<feature type="chain" id="PRO_5047192251" evidence="2">
    <location>
        <begin position="19"/>
        <end position="316"/>
    </location>
</feature>
<gene>
    <name evidence="4" type="ORF">K1I41_05310</name>
</gene>
<organism evidence="4 5">
    <name type="scientific">Flavobacterium litorale</name>
    <dbReference type="NCBI Taxonomy" id="2856519"/>
    <lineage>
        <taxon>Bacteria</taxon>
        <taxon>Pseudomonadati</taxon>
        <taxon>Bacteroidota</taxon>
        <taxon>Flavobacteriia</taxon>
        <taxon>Flavobacteriales</taxon>
        <taxon>Flavobacteriaceae</taxon>
        <taxon>Flavobacterium</taxon>
    </lineage>
</organism>
<dbReference type="InterPro" id="IPR026444">
    <property type="entry name" value="Secre_tail"/>
</dbReference>
<protein>
    <submittedName>
        <fullName evidence="4">T9SS type A sorting domain-containing protein</fullName>
    </submittedName>
</protein>
<name>A0ABX8VFB4_9FLAO</name>
<feature type="signal peptide" evidence="2">
    <location>
        <begin position="1"/>
        <end position="18"/>
    </location>
</feature>
<dbReference type="NCBIfam" id="TIGR04183">
    <property type="entry name" value="Por_Secre_tail"/>
    <property type="match status" value="1"/>
</dbReference>
<dbReference type="Pfam" id="PF18962">
    <property type="entry name" value="Por_Secre_tail"/>
    <property type="match status" value="1"/>
</dbReference>
<sequence>MKKFYFLALILFSATAFAQNSVVITRVIDGTLPHGGCNEADGNFSPRIVEMYVTGTIDFNNYRLQAESNGAANQDAINWSNGHFLFGLGEVTDAFVYSVNIPEDFDTGNPFYEEGVLPIFTEMYPDIPENRMLISKFGISMNGNDAIRLAIYNGDNLVEVVDQFGNPFDVTDGSDFSAAWAYRDSYASRNNGLAANGGNFDASTFNYGGNDDLDNATCAEFIDAVGLGTFSTLSTTSFDAIAGLTMYPNPLSGNILNITSATNATKAVAIYDVLGKQVINTTVANQTVNVANLTTGVYIVKITEEGKTATRKLVVK</sequence>
<feature type="domain" description="Secretion system C-terminal sorting" evidence="3">
    <location>
        <begin position="246"/>
        <end position="315"/>
    </location>
</feature>
<evidence type="ECO:0000256" key="2">
    <source>
        <dbReference type="SAM" id="SignalP"/>
    </source>
</evidence>
<dbReference type="Proteomes" id="UP000825381">
    <property type="component" value="Chromosome"/>
</dbReference>
<keyword evidence="1 2" id="KW-0732">Signal</keyword>
<reference evidence="4 5" key="1">
    <citation type="submission" date="2021-07" db="EMBL/GenBank/DDBJ databases">
        <title>Flavobacterium WSW3-B6 sp.nov, isolated from seaweed.</title>
        <authorList>
            <person name="Muhammad N."/>
            <person name="Ho H."/>
            <person name="Lee Y.-J."/>
            <person name="Nguyen T."/>
            <person name="Ho J."/>
            <person name="Kim S.-G."/>
        </authorList>
    </citation>
    <scope>NUCLEOTIDE SEQUENCE [LARGE SCALE GENOMIC DNA]</scope>
    <source>
        <strain evidence="4 5">WSW3-B6</strain>
    </source>
</reference>
<evidence type="ECO:0000259" key="3">
    <source>
        <dbReference type="Pfam" id="PF18962"/>
    </source>
</evidence>
<evidence type="ECO:0000313" key="4">
    <source>
        <dbReference type="EMBL" id="QYJ69309.1"/>
    </source>
</evidence>